<dbReference type="InterPro" id="IPR010982">
    <property type="entry name" value="Lambda_DNA-bd_dom_sf"/>
</dbReference>
<dbReference type="PROSITE" id="PS50943">
    <property type="entry name" value="HTH_CROC1"/>
    <property type="match status" value="1"/>
</dbReference>
<reference evidence="3 4" key="1">
    <citation type="journal article" date="2016" name="Nat. Commun.">
        <title>Thousands of microbial genomes shed light on interconnected biogeochemical processes in an aquifer system.</title>
        <authorList>
            <person name="Anantharaman K."/>
            <person name="Brown C.T."/>
            <person name="Hug L.A."/>
            <person name="Sharon I."/>
            <person name="Castelle C.J."/>
            <person name="Probst A.J."/>
            <person name="Thomas B.C."/>
            <person name="Singh A."/>
            <person name="Wilkins M.J."/>
            <person name="Karaoz U."/>
            <person name="Brodie E.L."/>
            <person name="Williams K.H."/>
            <person name="Hubbard S.S."/>
            <person name="Banfield J.F."/>
        </authorList>
    </citation>
    <scope>NUCLEOTIDE SEQUENCE [LARGE SCALE GENOMIC DNA]</scope>
</reference>
<evidence type="ECO:0000256" key="1">
    <source>
        <dbReference type="ARBA" id="ARBA00023125"/>
    </source>
</evidence>
<keyword evidence="1" id="KW-0238">DNA-binding</keyword>
<accession>A0A1F5BHH1</accession>
<dbReference type="InterPro" id="IPR025272">
    <property type="entry name" value="SocA_Panacea"/>
</dbReference>
<dbReference type="SMART" id="SM00530">
    <property type="entry name" value="HTH_XRE"/>
    <property type="match status" value="1"/>
</dbReference>
<sequence>MSNKYAQFIKALRTKRGFSQSALAIKLGISRPSYIAIEQGKKELTLSEAEKLSEIFGVSIKEMESGISANYEKYKQMILACIRNAGSKKDGRITKTKLAKLIYLADFAWFYNHLESMSGMQYRKIQYGPVPDSYFRAIDELFEDGQIEIIPTEDGAMLISQTRNGAKIALSEINKDEEKLIKNISDKWKDKNTKEIVTFTHNQLPYAVCLDNEIIPYELITQENPGDVY</sequence>
<evidence type="ECO:0000259" key="2">
    <source>
        <dbReference type="PROSITE" id="PS50943"/>
    </source>
</evidence>
<dbReference type="EMBL" id="MEYN01000033">
    <property type="protein sequence ID" value="OGD30078.1"/>
    <property type="molecule type" value="Genomic_DNA"/>
</dbReference>
<protein>
    <recommendedName>
        <fullName evidence="2">HTH cro/C1-type domain-containing protein</fullName>
    </recommendedName>
</protein>
<dbReference type="Proteomes" id="UP000179184">
    <property type="component" value="Unassembled WGS sequence"/>
</dbReference>
<dbReference type="Pfam" id="PF01381">
    <property type="entry name" value="HTH_3"/>
    <property type="match status" value="1"/>
</dbReference>
<dbReference type="CDD" id="cd00093">
    <property type="entry name" value="HTH_XRE"/>
    <property type="match status" value="1"/>
</dbReference>
<dbReference type="SUPFAM" id="SSF47413">
    <property type="entry name" value="lambda repressor-like DNA-binding domains"/>
    <property type="match status" value="1"/>
</dbReference>
<dbReference type="InterPro" id="IPR001387">
    <property type="entry name" value="Cro/C1-type_HTH"/>
</dbReference>
<dbReference type="PANTHER" id="PTHR46558">
    <property type="entry name" value="TRACRIPTIONAL REGULATORY PROTEIN-RELATED-RELATED"/>
    <property type="match status" value="1"/>
</dbReference>
<dbReference type="PANTHER" id="PTHR46558:SF4">
    <property type="entry name" value="DNA-BIDING PHAGE PROTEIN"/>
    <property type="match status" value="1"/>
</dbReference>
<name>A0A1F5BHH1_9BACT</name>
<gene>
    <name evidence="3" type="ORF">A2W60_03275</name>
</gene>
<feature type="domain" description="HTH cro/C1-type" evidence="2">
    <location>
        <begin position="9"/>
        <end position="63"/>
    </location>
</feature>
<dbReference type="AlphaFoldDB" id="A0A1F5BHH1"/>
<evidence type="ECO:0000313" key="3">
    <source>
        <dbReference type="EMBL" id="OGD30078.1"/>
    </source>
</evidence>
<dbReference type="Gene3D" id="1.10.260.40">
    <property type="entry name" value="lambda repressor-like DNA-binding domains"/>
    <property type="match status" value="1"/>
</dbReference>
<dbReference type="GO" id="GO:0003677">
    <property type="term" value="F:DNA binding"/>
    <property type="evidence" value="ECO:0007669"/>
    <property type="project" value="UniProtKB-KW"/>
</dbReference>
<evidence type="ECO:0000313" key="4">
    <source>
        <dbReference type="Proteomes" id="UP000179184"/>
    </source>
</evidence>
<organism evidence="3 4">
    <name type="scientific">Candidatus Azambacteria bacterium RIFCSPHIGHO2_02_46_12</name>
    <dbReference type="NCBI Taxonomy" id="1797295"/>
    <lineage>
        <taxon>Bacteria</taxon>
        <taxon>Candidatus Azamiibacteriota</taxon>
    </lineage>
</organism>
<comment type="caution">
    <text evidence="3">The sequence shown here is derived from an EMBL/GenBank/DDBJ whole genome shotgun (WGS) entry which is preliminary data.</text>
</comment>
<dbReference type="Pfam" id="PF13274">
    <property type="entry name" value="SocA_Panacea"/>
    <property type="match status" value="1"/>
</dbReference>
<proteinExistence type="predicted"/>